<feature type="region of interest" description="Disordered" evidence="11">
    <location>
        <begin position="260"/>
        <end position="280"/>
    </location>
</feature>
<evidence type="ECO:0000256" key="7">
    <source>
        <dbReference type="ARBA" id="ARBA00022801"/>
    </source>
</evidence>
<dbReference type="Pfam" id="PF18826">
    <property type="entry name" value="bVLRF1"/>
    <property type="match status" value="1"/>
</dbReference>
<keyword evidence="4 10" id="KW-0540">Nuclease</keyword>
<keyword evidence="12" id="KW-0812">Transmembrane</keyword>
<dbReference type="PANTHER" id="PTHR16036:SF2">
    <property type="entry name" value="TRNA ENDONUCLEASE ANKZF1"/>
    <property type="match status" value="1"/>
</dbReference>
<dbReference type="InterPro" id="IPR041175">
    <property type="entry name" value="VLRF1/Vms1"/>
</dbReference>
<dbReference type="GO" id="GO:0036503">
    <property type="term" value="P:ERAD pathway"/>
    <property type="evidence" value="ECO:0007669"/>
    <property type="project" value="TreeGrafter"/>
</dbReference>
<gene>
    <name evidence="14" type="ORF">AKO1_012674</name>
</gene>
<keyword evidence="15" id="KW-1185">Reference proteome</keyword>
<dbReference type="GO" id="GO:0005737">
    <property type="term" value="C:cytoplasm"/>
    <property type="evidence" value="ECO:0007669"/>
    <property type="project" value="UniProtKB-SubCell"/>
</dbReference>
<evidence type="ECO:0000313" key="14">
    <source>
        <dbReference type="EMBL" id="KAL0481407.1"/>
    </source>
</evidence>
<evidence type="ECO:0000256" key="12">
    <source>
        <dbReference type="SAM" id="Phobius"/>
    </source>
</evidence>
<comment type="subcellular location">
    <subcellularLocation>
        <location evidence="1">Cytoplasm</location>
    </subcellularLocation>
</comment>
<evidence type="ECO:0000256" key="8">
    <source>
        <dbReference type="ARBA" id="ARBA00023043"/>
    </source>
</evidence>
<keyword evidence="7 10" id="KW-0378">Hydrolase</keyword>
<evidence type="ECO:0000256" key="4">
    <source>
        <dbReference type="ARBA" id="ARBA00022722"/>
    </source>
</evidence>
<dbReference type="Proteomes" id="UP001431209">
    <property type="component" value="Unassembled WGS sequence"/>
</dbReference>
<evidence type="ECO:0000256" key="11">
    <source>
        <dbReference type="SAM" id="MobiDB-lite"/>
    </source>
</evidence>
<dbReference type="GO" id="GO:0016787">
    <property type="term" value="F:hydrolase activity"/>
    <property type="evidence" value="ECO:0007669"/>
    <property type="project" value="UniProtKB-KW"/>
</dbReference>
<evidence type="ECO:0000256" key="2">
    <source>
        <dbReference type="ARBA" id="ARBA00009262"/>
    </source>
</evidence>
<evidence type="ECO:0000256" key="10">
    <source>
        <dbReference type="PROSITE-ProRule" id="PRU01389"/>
    </source>
</evidence>
<keyword evidence="5" id="KW-0677">Repeat</keyword>
<keyword evidence="8" id="KW-0040">ANK repeat</keyword>
<dbReference type="InterPro" id="IPR047139">
    <property type="entry name" value="ANKZ1/VMS1"/>
</dbReference>
<dbReference type="EMBL" id="JAOPGA020000762">
    <property type="protein sequence ID" value="KAL0481407.1"/>
    <property type="molecule type" value="Genomic_DNA"/>
</dbReference>
<name>A0AAW2YWE3_9EUKA</name>
<reference evidence="14 15" key="1">
    <citation type="submission" date="2024-03" db="EMBL/GenBank/DDBJ databases">
        <title>The Acrasis kona genome and developmental transcriptomes reveal deep origins of eukaryotic multicellular pathways.</title>
        <authorList>
            <person name="Sheikh S."/>
            <person name="Fu C.-J."/>
            <person name="Brown M.W."/>
            <person name="Baldauf S.L."/>
        </authorList>
    </citation>
    <scope>NUCLEOTIDE SEQUENCE [LARGE SCALE GENOMIC DNA]</scope>
    <source>
        <strain evidence="14 15">ATCC MYA-3509</strain>
    </source>
</reference>
<proteinExistence type="inferred from homology"/>
<dbReference type="GO" id="GO:0004519">
    <property type="term" value="F:endonuclease activity"/>
    <property type="evidence" value="ECO:0007669"/>
    <property type="project" value="UniProtKB-KW"/>
</dbReference>
<evidence type="ECO:0000256" key="9">
    <source>
        <dbReference type="ARBA" id="ARBA00023054"/>
    </source>
</evidence>
<dbReference type="PROSITE" id="PS52044">
    <property type="entry name" value="VLRF1"/>
    <property type="match status" value="1"/>
</dbReference>
<comment type="similarity">
    <text evidence="2 10">Belongs to the ANKZF1/VMS1 family.</text>
</comment>
<keyword evidence="6 10" id="KW-0255">Endonuclease</keyword>
<comment type="caution">
    <text evidence="14">The sequence shown here is derived from an EMBL/GenBank/DDBJ whole genome shotgun (WGS) entry which is preliminary data.</text>
</comment>
<organism evidence="14 15">
    <name type="scientific">Acrasis kona</name>
    <dbReference type="NCBI Taxonomy" id="1008807"/>
    <lineage>
        <taxon>Eukaryota</taxon>
        <taxon>Discoba</taxon>
        <taxon>Heterolobosea</taxon>
        <taxon>Tetramitia</taxon>
        <taxon>Eutetramitia</taxon>
        <taxon>Acrasidae</taxon>
        <taxon>Acrasis</taxon>
    </lineage>
</organism>
<dbReference type="AlphaFoldDB" id="A0AAW2YWE3"/>
<feature type="transmembrane region" description="Helical" evidence="12">
    <location>
        <begin position="386"/>
        <end position="405"/>
    </location>
</feature>
<accession>A0AAW2YWE3</accession>
<dbReference type="PANTHER" id="PTHR16036">
    <property type="entry name" value="ANKYRIN REPEAT AND ZINC FINGER DOMAIN-CONTAINING PROTEIN 1"/>
    <property type="match status" value="1"/>
</dbReference>
<sequence>MKVGNGKYILFSQNFPRQVLSDPITSVRNNAPKNPGLVSASITHTDENGCEESLHVSMWKPLVSTLKYEPKNQQTLLTESPELSNLLKPDKVHTIAVLICHGGSFSGCIFKCEEPVKSNRTKSKLEKHQVGVPVIKKSFHKYTTRKKQGGRQISHDNAGGPAQSIGSQIRRDQEKLFQVQLANLLQNEWHSALEGCTMICLYTPGHLNYTSVVNLLPATWKDKIHKIPFTLRKVNYSHVILAFKKLMTVHVRDYLGGFEQDDSDVSSGEEDTSGMDSNEDDLYDYMNDNNTFSTKTIQENFEEYVPNKRKKKHAHVANNTNRDWMNEALTPLSSQSTPSTGTQKPVNDDIFDVEPIKEKVIDKPIVVGKKHSEKKTPLKKPSMWSTYKWVIGISVLLGALLYTIFTEDYTKERESVYEE</sequence>
<evidence type="ECO:0000256" key="3">
    <source>
        <dbReference type="ARBA" id="ARBA00022490"/>
    </source>
</evidence>
<keyword evidence="12" id="KW-0472">Membrane</keyword>
<feature type="active site" evidence="10">
    <location>
        <position position="152"/>
    </location>
</feature>
<comment type="domain">
    <text evidence="10">The VLRF1 domain mediates binding to the 60S ribosomal subunit.</text>
</comment>
<evidence type="ECO:0000259" key="13">
    <source>
        <dbReference type="PROSITE" id="PS52044"/>
    </source>
</evidence>
<keyword evidence="3 10" id="KW-0963">Cytoplasm</keyword>
<keyword evidence="9" id="KW-0175">Coiled coil</keyword>
<evidence type="ECO:0000256" key="6">
    <source>
        <dbReference type="ARBA" id="ARBA00022759"/>
    </source>
</evidence>
<keyword evidence="12" id="KW-1133">Transmembrane helix</keyword>
<evidence type="ECO:0000256" key="1">
    <source>
        <dbReference type="ARBA" id="ARBA00004496"/>
    </source>
</evidence>
<feature type="region of interest" description="Disordered" evidence="11">
    <location>
        <begin position="146"/>
        <end position="165"/>
    </location>
</feature>
<protein>
    <recommendedName>
        <fullName evidence="13">VLRF1 domain-containing protein</fullName>
    </recommendedName>
</protein>
<evidence type="ECO:0000313" key="15">
    <source>
        <dbReference type="Proteomes" id="UP001431209"/>
    </source>
</evidence>
<evidence type="ECO:0000256" key="5">
    <source>
        <dbReference type="ARBA" id="ARBA00022737"/>
    </source>
</evidence>
<feature type="domain" description="VLRF1" evidence="13">
    <location>
        <begin position="91"/>
        <end position="249"/>
    </location>
</feature>